<organism evidence="2">
    <name type="scientific">Siphoviridae sp. cttFh17</name>
    <dbReference type="NCBI Taxonomy" id="2826491"/>
    <lineage>
        <taxon>Viruses</taxon>
        <taxon>Duplodnaviria</taxon>
        <taxon>Heunggongvirae</taxon>
        <taxon>Uroviricota</taxon>
        <taxon>Caudoviricetes</taxon>
    </lineage>
</organism>
<evidence type="ECO:0000313" key="2">
    <source>
        <dbReference type="EMBL" id="DAD94524.1"/>
    </source>
</evidence>
<feature type="transmembrane region" description="Helical" evidence="1">
    <location>
        <begin position="12"/>
        <end position="31"/>
    </location>
</feature>
<accession>A0A8S5NJH4</accession>
<evidence type="ECO:0000256" key="1">
    <source>
        <dbReference type="SAM" id="Phobius"/>
    </source>
</evidence>
<proteinExistence type="predicted"/>
<reference evidence="2" key="1">
    <citation type="journal article" date="2021" name="Proc. Natl. Acad. Sci. U.S.A.">
        <title>A Catalog of Tens of Thousands of Viruses from Human Metagenomes Reveals Hidden Associations with Chronic Diseases.</title>
        <authorList>
            <person name="Tisza M.J."/>
            <person name="Buck C.B."/>
        </authorList>
    </citation>
    <scope>NUCLEOTIDE SEQUENCE</scope>
    <source>
        <strain evidence="2">CttFh17</strain>
    </source>
</reference>
<protein>
    <submittedName>
        <fullName evidence="2">Uncharacterized protein</fullName>
    </submittedName>
</protein>
<keyword evidence="1" id="KW-1133">Transmembrane helix</keyword>
<name>A0A8S5NJH4_9CAUD</name>
<keyword evidence="1" id="KW-0472">Membrane</keyword>
<keyword evidence="1" id="KW-0812">Transmembrane</keyword>
<dbReference type="EMBL" id="BK015176">
    <property type="protein sequence ID" value="DAD94524.1"/>
    <property type="molecule type" value="Genomic_DNA"/>
</dbReference>
<sequence>MDSCLRVANQGVFKQIIHFIKTTLLLAVVVFSF</sequence>